<reference evidence="2" key="1">
    <citation type="submission" date="2023-07" db="EMBL/GenBank/DDBJ databases">
        <authorList>
            <consortium name="AG Swart"/>
            <person name="Singh M."/>
            <person name="Singh A."/>
            <person name="Seah K."/>
            <person name="Emmerich C."/>
        </authorList>
    </citation>
    <scope>NUCLEOTIDE SEQUENCE</scope>
    <source>
        <strain evidence="2">DP1</strain>
    </source>
</reference>
<organism evidence="2 3">
    <name type="scientific">Euplotes crassus</name>
    <dbReference type="NCBI Taxonomy" id="5936"/>
    <lineage>
        <taxon>Eukaryota</taxon>
        <taxon>Sar</taxon>
        <taxon>Alveolata</taxon>
        <taxon>Ciliophora</taxon>
        <taxon>Intramacronucleata</taxon>
        <taxon>Spirotrichea</taxon>
        <taxon>Hypotrichia</taxon>
        <taxon>Euplotida</taxon>
        <taxon>Euplotidae</taxon>
        <taxon>Moneuplotes</taxon>
    </lineage>
</organism>
<sequence length="573" mass="65583">MSNYSKGGEDQFICVEKDGGFITDILNIYFSIDDIPDKKWLINIKGHIGMNDLCIEITKYLQDNFEEYYCISSLKVSHIIDACNNSTLPLEGTVSEYLCDNSEIICHLESLDIWINLIMQLKNGQKVTQICVKMKVDNHISTLQVKNICQKLGIIFWNKLCNEYNGNPINDSRDTTPDLKNGLNYRNSYSRNAGTRLSIREADRNKSTVHKRKSINHDGTLMRSLPDAGEFERNCSKYLSLEVIEEENKSGCIPPIDQTQEDDFRIDPFKKQKLFVLEQFECKKVVKGQTRYTTTSQKDMFEDRLEELEACCSGELREFQTDGNGSLAEERVRVKTVLKNNDTIKCIATFKSVEEATKEQGIGRKTRERIHSRDQDELCKSPVVCNSPGKVNRRRRKSEAYRLECSDICRSKQKKSFASETSIEEQEQTCVYANIIVTKGGRDLSQSTPDQSHQLETNKGLETVNSDDSYSEPSHFPKIPESSAKKNFFSKFALRLGLKKTEVVKKKPLKINENVLSKYELERIPIPLLKNFIVQNIDPSFISTGRKVRTKSNFMRNTSLSPRGGCWGKCIIF</sequence>
<name>A0AAD2D961_EUPCR</name>
<dbReference type="Proteomes" id="UP001295684">
    <property type="component" value="Unassembled WGS sequence"/>
</dbReference>
<evidence type="ECO:0000256" key="1">
    <source>
        <dbReference type="SAM" id="MobiDB-lite"/>
    </source>
</evidence>
<feature type="region of interest" description="Disordered" evidence="1">
    <location>
        <begin position="442"/>
        <end position="478"/>
    </location>
</feature>
<evidence type="ECO:0000313" key="2">
    <source>
        <dbReference type="EMBL" id="CAI2385864.1"/>
    </source>
</evidence>
<protein>
    <submittedName>
        <fullName evidence="2">Uncharacterized protein</fullName>
    </submittedName>
</protein>
<gene>
    <name evidence="2" type="ORF">ECRASSUSDP1_LOCUS27457</name>
</gene>
<proteinExistence type="predicted"/>
<dbReference type="AlphaFoldDB" id="A0AAD2D961"/>
<feature type="compositionally biased region" description="Polar residues" evidence="1">
    <location>
        <begin position="463"/>
        <end position="472"/>
    </location>
</feature>
<keyword evidence="3" id="KW-1185">Reference proteome</keyword>
<evidence type="ECO:0000313" key="3">
    <source>
        <dbReference type="Proteomes" id="UP001295684"/>
    </source>
</evidence>
<dbReference type="EMBL" id="CAMPGE010028331">
    <property type="protein sequence ID" value="CAI2385864.1"/>
    <property type="molecule type" value="Genomic_DNA"/>
</dbReference>
<feature type="compositionally biased region" description="Polar residues" evidence="1">
    <location>
        <begin position="444"/>
        <end position="457"/>
    </location>
</feature>
<accession>A0AAD2D961</accession>
<comment type="caution">
    <text evidence="2">The sequence shown here is derived from an EMBL/GenBank/DDBJ whole genome shotgun (WGS) entry which is preliminary data.</text>
</comment>